<dbReference type="AlphaFoldDB" id="A0A7T8GQ32"/>
<feature type="signal peptide" evidence="2">
    <location>
        <begin position="1"/>
        <end position="23"/>
    </location>
</feature>
<gene>
    <name evidence="3" type="ORF">FKW44_023831</name>
</gene>
<evidence type="ECO:0000313" key="3">
    <source>
        <dbReference type="EMBL" id="QQP35567.1"/>
    </source>
</evidence>
<evidence type="ECO:0000256" key="2">
    <source>
        <dbReference type="SAM" id="SignalP"/>
    </source>
</evidence>
<sequence>MHTSRWPWLFYFFLALSARVIHGFDEDGSSSFPSSSESSSVDRSIRAASPLRWGKRVPLRWGKRGFDTINPPGISERHPSDGQALRS</sequence>
<accession>A0A7T8GQ32</accession>
<evidence type="ECO:0000313" key="4">
    <source>
        <dbReference type="Proteomes" id="UP000595437"/>
    </source>
</evidence>
<evidence type="ECO:0000256" key="1">
    <source>
        <dbReference type="SAM" id="MobiDB-lite"/>
    </source>
</evidence>
<dbReference type="EMBL" id="CP045907">
    <property type="protein sequence ID" value="QQP35567.1"/>
    <property type="molecule type" value="Genomic_DNA"/>
</dbReference>
<feature type="chain" id="PRO_5031489041" evidence="2">
    <location>
        <begin position="24"/>
        <end position="87"/>
    </location>
</feature>
<protein>
    <submittedName>
        <fullName evidence="3">Uncharacterized protein</fullName>
    </submittedName>
</protein>
<dbReference type="Proteomes" id="UP000595437">
    <property type="component" value="Chromosome 18"/>
</dbReference>
<organism evidence="3 4">
    <name type="scientific">Caligus rogercresseyi</name>
    <name type="common">Sea louse</name>
    <dbReference type="NCBI Taxonomy" id="217165"/>
    <lineage>
        <taxon>Eukaryota</taxon>
        <taxon>Metazoa</taxon>
        <taxon>Ecdysozoa</taxon>
        <taxon>Arthropoda</taxon>
        <taxon>Crustacea</taxon>
        <taxon>Multicrustacea</taxon>
        <taxon>Hexanauplia</taxon>
        <taxon>Copepoda</taxon>
        <taxon>Siphonostomatoida</taxon>
        <taxon>Caligidae</taxon>
        <taxon>Caligus</taxon>
    </lineage>
</organism>
<name>A0A7T8GQ32_CALRO</name>
<keyword evidence="4" id="KW-1185">Reference proteome</keyword>
<proteinExistence type="predicted"/>
<feature type="region of interest" description="Disordered" evidence="1">
    <location>
        <begin position="64"/>
        <end position="87"/>
    </location>
</feature>
<dbReference type="OrthoDB" id="5876798at2759"/>
<reference evidence="4" key="1">
    <citation type="submission" date="2021-01" db="EMBL/GenBank/DDBJ databases">
        <title>Caligus Genome Assembly.</title>
        <authorList>
            <person name="Gallardo-Escarate C."/>
        </authorList>
    </citation>
    <scope>NUCLEOTIDE SEQUENCE [LARGE SCALE GENOMIC DNA]</scope>
</reference>
<keyword evidence="2" id="KW-0732">Signal</keyword>